<name>A0A3G3JW29_9BACL</name>
<evidence type="ECO:0000256" key="5">
    <source>
        <dbReference type="SAM" id="Phobius"/>
    </source>
</evidence>
<organism evidence="7 8">
    <name type="scientific">Cohnella candidum</name>
    <dbReference type="NCBI Taxonomy" id="2674991"/>
    <lineage>
        <taxon>Bacteria</taxon>
        <taxon>Bacillati</taxon>
        <taxon>Bacillota</taxon>
        <taxon>Bacilli</taxon>
        <taxon>Bacillales</taxon>
        <taxon>Paenibacillaceae</taxon>
        <taxon>Cohnella</taxon>
    </lineage>
</organism>
<dbReference type="RefSeq" id="WP_123040454.1">
    <property type="nucleotide sequence ID" value="NZ_CP033433.1"/>
</dbReference>
<feature type="transmembrane region" description="Helical" evidence="5">
    <location>
        <begin position="63"/>
        <end position="81"/>
    </location>
</feature>
<evidence type="ECO:0000256" key="2">
    <source>
        <dbReference type="ARBA" id="ARBA00022692"/>
    </source>
</evidence>
<keyword evidence="4 5" id="KW-0472">Membrane</keyword>
<evidence type="ECO:0000313" key="8">
    <source>
        <dbReference type="Proteomes" id="UP000269097"/>
    </source>
</evidence>
<proteinExistence type="predicted"/>
<evidence type="ECO:0000256" key="4">
    <source>
        <dbReference type="ARBA" id="ARBA00023136"/>
    </source>
</evidence>
<evidence type="ECO:0000256" key="3">
    <source>
        <dbReference type="ARBA" id="ARBA00022989"/>
    </source>
</evidence>
<gene>
    <name evidence="7" type="ORF">EAV92_07285</name>
</gene>
<dbReference type="Proteomes" id="UP000269097">
    <property type="component" value="Chromosome"/>
</dbReference>
<dbReference type="InterPro" id="IPR049453">
    <property type="entry name" value="Memb_transporter_dom"/>
</dbReference>
<dbReference type="EMBL" id="CP033433">
    <property type="protein sequence ID" value="AYQ72394.1"/>
    <property type="molecule type" value="Genomic_DNA"/>
</dbReference>
<keyword evidence="8" id="KW-1185">Reference proteome</keyword>
<evidence type="ECO:0000256" key="1">
    <source>
        <dbReference type="ARBA" id="ARBA00004141"/>
    </source>
</evidence>
<keyword evidence="2 5" id="KW-0812">Transmembrane</keyword>
<protein>
    <recommendedName>
        <fullName evidence="6">Integral membrane bound transporter domain-containing protein</fullName>
    </recommendedName>
</protein>
<accession>A0A3G3JW29</accession>
<dbReference type="GO" id="GO:0016020">
    <property type="term" value="C:membrane"/>
    <property type="evidence" value="ECO:0007669"/>
    <property type="project" value="UniProtKB-SubCell"/>
</dbReference>
<comment type="subcellular location">
    <subcellularLocation>
        <location evidence="1">Membrane</location>
        <topology evidence="1">Multi-pass membrane protein</topology>
    </subcellularLocation>
</comment>
<sequence>MKAAALKSRPPWMKISILNFTMGVGSALAWELAKLAGSEHPFLAPVSVILCTKSAFGKSVRFSYYRLLGTLLGVVVTFWAARYIPVNGWSIGSMLIVAGFFSFIFGRKEVLVRETALSVALVLSLQQKSEAYALDRIRDTFIGVAVALILQLLVDRIISPHHRQ</sequence>
<evidence type="ECO:0000313" key="7">
    <source>
        <dbReference type="EMBL" id="AYQ72394.1"/>
    </source>
</evidence>
<reference evidence="7 8" key="1">
    <citation type="submission" date="2018-10" db="EMBL/GenBank/DDBJ databases">
        <title>Genome Sequence of Cohnella sp.</title>
        <authorList>
            <person name="Srinivasan S."/>
            <person name="Kim M.K."/>
        </authorList>
    </citation>
    <scope>NUCLEOTIDE SEQUENCE [LARGE SCALE GENOMIC DNA]</scope>
    <source>
        <strain evidence="7 8">18JY8-7</strain>
    </source>
</reference>
<dbReference type="AlphaFoldDB" id="A0A3G3JW29"/>
<feature type="domain" description="Integral membrane bound transporter" evidence="6">
    <location>
        <begin position="28"/>
        <end position="149"/>
    </location>
</feature>
<keyword evidence="3 5" id="KW-1133">Transmembrane helix</keyword>
<feature type="transmembrane region" description="Helical" evidence="5">
    <location>
        <begin position="88"/>
        <end position="105"/>
    </location>
</feature>
<dbReference type="KEGG" id="coh:EAV92_07285"/>
<evidence type="ECO:0000259" key="6">
    <source>
        <dbReference type="Pfam" id="PF13515"/>
    </source>
</evidence>
<dbReference type="Pfam" id="PF13515">
    <property type="entry name" value="FUSC_2"/>
    <property type="match status" value="1"/>
</dbReference>